<gene>
    <name evidence="1" type="ORF">QJS10_CPB14g01357</name>
</gene>
<reference evidence="1" key="1">
    <citation type="journal article" date="2023" name="Nat. Commun.">
        <title>Diploid and tetraploid genomes of Acorus and the evolution of monocots.</title>
        <authorList>
            <person name="Ma L."/>
            <person name="Liu K.W."/>
            <person name="Li Z."/>
            <person name="Hsiao Y.Y."/>
            <person name="Qi Y."/>
            <person name="Fu T."/>
            <person name="Tang G.D."/>
            <person name="Zhang D."/>
            <person name="Sun W.H."/>
            <person name="Liu D.K."/>
            <person name="Li Y."/>
            <person name="Chen G.Z."/>
            <person name="Liu X.D."/>
            <person name="Liao X.Y."/>
            <person name="Jiang Y.T."/>
            <person name="Yu X."/>
            <person name="Hao Y."/>
            <person name="Huang J."/>
            <person name="Zhao X.W."/>
            <person name="Ke S."/>
            <person name="Chen Y.Y."/>
            <person name="Wu W.L."/>
            <person name="Hsu J.L."/>
            <person name="Lin Y.F."/>
            <person name="Huang M.D."/>
            <person name="Li C.Y."/>
            <person name="Huang L."/>
            <person name="Wang Z.W."/>
            <person name="Zhao X."/>
            <person name="Zhong W.Y."/>
            <person name="Peng D.H."/>
            <person name="Ahmad S."/>
            <person name="Lan S."/>
            <person name="Zhang J.S."/>
            <person name="Tsai W.C."/>
            <person name="Van de Peer Y."/>
            <person name="Liu Z.J."/>
        </authorList>
    </citation>
    <scope>NUCLEOTIDE SEQUENCE</scope>
    <source>
        <strain evidence="1">CP</strain>
    </source>
</reference>
<name>A0AAV9D978_ACOCL</name>
<organism evidence="1 2">
    <name type="scientific">Acorus calamus</name>
    <name type="common">Sweet flag</name>
    <dbReference type="NCBI Taxonomy" id="4465"/>
    <lineage>
        <taxon>Eukaryota</taxon>
        <taxon>Viridiplantae</taxon>
        <taxon>Streptophyta</taxon>
        <taxon>Embryophyta</taxon>
        <taxon>Tracheophyta</taxon>
        <taxon>Spermatophyta</taxon>
        <taxon>Magnoliopsida</taxon>
        <taxon>Liliopsida</taxon>
        <taxon>Acoraceae</taxon>
        <taxon>Acorus</taxon>
    </lineage>
</organism>
<evidence type="ECO:0000313" key="1">
    <source>
        <dbReference type="EMBL" id="KAK1297822.1"/>
    </source>
</evidence>
<keyword evidence="2" id="KW-1185">Reference proteome</keyword>
<reference evidence="1" key="2">
    <citation type="submission" date="2023-06" db="EMBL/GenBank/DDBJ databases">
        <authorList>
            <person name="Ma L."/>
            <person name="Liu K.-W."/>
            <person name="Li Z."/>
            <person name="Hsiao Y.-Y."/>
            <person name="Qi Y."/>
            <person name="Fu T."/>
            <person name="Tang G."/>
            <person name="Zhang D."/>
            <person name="Sun W.-H."/>
            <person name="Liu D.-K."/>
            <person name="Li Y."/>
            <person name="Chen G.-Z."/>
            <person name="Liu X.-D."/>
            <person name="Liao X.-Y."/>
            <person name="Jiang Y.-T."/>
            <person name="Yu X."/>
            <person name="Hao Y."/>
            <person name="Huang J."/>
            <person name="Zhao X.-W."/>
            <person name="Ke S."/>
            <person name="Chen Y.-Y."/>
            <person name="Wu W.-L."/>
            <person name="Hsu J.-L."/>
            <person name="Lin Y.-F."/>
            <person name="Huang M.-D."/>
            <person name="Li C.-Y."/>
            <person name="Huang L."/>
            <person name="Wang Z.-W."/>
            <person name="Zhao X."/>
            <person name="Zhong W.-Y."/>
            <person name="Peng D.-H."/>
            <person name="Ahmad S."/>
            <person name="Lan S."/>
            <person name="Zhang J.-S."/>
            <person name="Tsai W.-C."/>
            <person name="Van De Peer Y."/>
            <person name="Liu Z.-J."/>
        </authorList>
    </citation>
    <scope>NUCLEOTIDE SEQUENCE</scope>
    <source>
        <strain evidence="1">CP</strain>
        <tissue evidence="1">Leaves</tissue>
    </source>
</reference>
<accession>A0AAV9D978</accession>
<dbReference type="AlphaFoldDB" id="A0AAV9D978"/>
<proteinExistence type="predicted"/>
<dbReference type="Proteomes" id="UP001180020">
    <property type="component" value="Unassembled WGS sequence"/>
</dbReference>
<protein>
    <submittedName>
        <fullName evidence="1">Uncharacterized protein</fullName>
    </submittedName>
</protein>
<sequence length="88" mass="9784">MEARGVPTNAKPEEKASELANAELDAQKRTIIYTPIARYCAPGSSYCRSIGPYPRRGGSEGIEVMDLAAIAAKERRRCWHYKAEETPQ</sequence>
<evidence type="ECO:0000313" key="2">
    <source>
        <dbReference type="Proteomes" id="UP001180020"/>
    </source>
</evidence>
<comment type="caution">
    <text evidence="1">The sequence shown here is derived from an EMBL/GenBank/DDBJ whole genome shotgun (WGS) entry which is preliminary data.</text>
</comment>
<dbReference type="EMBL" id="JAUJYO010000014">
    <property type="protein sequence ID" value="KAK1297822.1"/>
    <property type="molecule type" value="Genomic_DNA"/>
</dbReference>